<evidence type="ECO:0000313" key="3">
    <source>
        <dbReference type="Proteomes" id="UP001054945"/>
    </source>
</evidence>
<comment type="caution">
    <text evidence="2">The sequence shown here is derived from an EMBL/GenBank/DDBJ whole genome shotgun (WGS) entry which is preliminary data.</text>
</comment>
<sequence length="78" mass="8134">MEDSSSPTTVGNNSRPPSAKQERSVTPQPPILTSNLSPNDPSVASSPRVSSPSMDKPIVTTAPYSPAHTTSLVALETM</sequence>
<proteinExistence type="predicted"/>
<accession>A0AAV4RQ57</accession>
<name>A0AAV4RQ57_CAEEX</name>
<gene>
    <name evidence="2" type="primary">salm_1</name>
    <name evidence="2" type="ORF">CEXT_689361</name>
</gene>
<dbReference type="AlphaFoldDB" id="A0AAV4RQ57"/>
<feature type="compositionally biased region" description="Polar residues" evidence="1">
    <location>
        <begin position="1"/>
        <end position="16"/>
    </location>
</feature>
<organism evidence="2 3">
    <name type="scientific">Caerostris extrusa</name>
    <name type="common">Bark spider</name>
    <name type="synonym">Caerostris bankana</name>
    <dbReference type="NCBI Taxonomy" id="172846"/>
    <lineage>
        <taxon>Eukaryota</taxon>
        <taxon>Metazoa</taxon>
        <taxon>Ecdysozoa</taxon>
        <taxon>Arthropoda</taxon>
        <taxon>Chelicerata</taxon>
        <taxon>Arachnida</taxon>
        <taxon>Araneae</taxon>
        <taxon>Araneomorphae</taxon>
        <taxon>Entelegynae</taxon>
        <taxon>Araneoidea</taxon>
        <taxon>Araneidae</taxon>
        <taxon>Caerostris</taxon>
    </lineage>
</organism>
<protein>
    <submittedName>
        <fullName evidence="2">Homeotic protein spalt-major</fullName>
    </submittedName>
</protein>
<keyword evidence="3" id="KW-1185">Reference proteome</keyword>
<feature type="region of interest" description="Disordered" evidence="1">
    <location>
        <begin position="1"/>
        <end position="78"/>
    </location>
</feature>
<evidence type="ECO:0000256" key="1">
    <source>
        <dbReference type="SAM" id="MobiDB-lite"/>
    </source>
</evidence>
<feature type="compositionally biased region" description="Low complexity" evidence="1">
    <location>
        <begin position="41"/>
        <end position="53"/>
    </location>
</feature>
<dbReference type="Proteomes" id="UP001054945">
    <property type="component" value="Unassembled WGS sequence"/>
</dbReference>
<feature type="compositionally biased region" description="Polar residues" evidence="1">
    <location>
        <begin position="31"/>
        <end position="40"/>
    </location>
</feature>
<reference evidence="2 3" key="1">
    <citation type="submission" date="2021-06" db="EMBL/GenBank/DDBJ databases">
        <title>Caerostris extrusa draft genome.</title>
        <authorList>
            <person name="Kono N."/>
            <person name="Arakawa K."/>
        </authorList>
    </citation>
    <scope>NUCLEOTIDE SEQUENCE [LARGE SCALE GENOMIC DNA]</scope>
</reference>
<dbReference type="EMBL" id="BPLR01008294">
    <property type="protein sequence ID" value="GIY23605.1"/>
    <property type="molecule type" value="Genomic_DNA"/>
</dbReference>
<evidence type="ECO:0000313" key="2">
    <source>
        <dbReference type="EMBL" id="GIY23605.1"/>
    </source>
</evidence>